<dbReference type="RefSeq" id="WP_152941523.1">
    <property type="nucleotide sequence ID" value="NZ_CP045488.1"/>
</dbReference>
<feature type="region of interest" description="Disordered" evidence="1">
    <location>
        <begin position="64"/>
        <end position="85"/>
    </location>
</feature>
<keyword evidence="3" id="KW-1185">Reference proteome</keyword>
<accession>A0A5P9P4B6</accession>
<feature type="compositionally biased region" description="Basic and acidic residues" evidence="1">
    <location>
        <begin position="1"/>
        <end position="17"/>
    </location>
</feature>
<reference evidence="2 3" key="1">
    <citation type="journal article" date="2007" name="Int. J. Syst. Evol. Microbiol.">
        <title>Natronorubrum sulfidifaciens sp. nov., an extremely haloalkaliphilic archaeon isolated from Aiding salt lake in Xin-Jiang, China.</title>
        <authorList>
            <person name="Cui H.L."/>
            <person name="Tohty D."/>
            <person name="Liu H.C."/>
            <person name="Liu S.J."/>
            <person name="Oren A."/>
            <person name="Zhou P.J."/>
        </authorList>
    </citation>
    <scope>NUCLEOTIDE SEQUENCE [LARGE SCALE GENOMIC DNA]</scope>
    <source>
        <strain evidence="2 3">7-3</strain>
    </source>
</reference>
<dbReference type="KEGG" id="nas:GCU68_10875"/>
<dbReference type="GeneID" id="42301553"/>
<feature type="compositionally biased region" description="Basic and acidic residues" evidence="1">
    <location>
        <begin position="218"/>
        <end position="230"/>
    </location>
</feature>
<feature type="region of interest" description="Disordered" evidence="1">
    <location>
        <begin position="1"/>
        <end position="35"/>
    </location>
</feature>
<dbReference type="EMBL" id="CP045488">
    <property type="protein sequence ID" value="QFU83001.1"/>
    <property type="molecule type" value="Genomic_DNA"/>
</dbReference>
<sequence>MSQKLRERVNEVLREADTSSGSLVATTDSDGDAETAQTDLLETAAKANDLLESADPDDLLEAVGLDTLPDGTEPDSIPEAISQGEPAHVEALQRLIALSKLADRGDDETLEGAVGELRESIDDGAEDDDSEPETDTGSDTPDEDTDESESDDDGARETIESAAETVSEATGLDGVLGSDEDEAPAGDESDADGAETPGDLGDQLRSAMESSFDGISDDLEHLQDRLEEARASTASDEDESVIENDTTETESDTEDDGLLDVDLGSDRNRGTSGGSGTRYSTMAPPPSERADMRGPVRHSTMPDKD</sequence>
<protein>
    <submittedName>
        <fullName evidence="2">Uncharacterized protein</fullName>
    </submittedName>
</protein>
<evidence type="ECO:0000313" key="2">
    <source>
        <dbReference type="EMBL" id="QFU83001.1"/>
    </source>
</evidence>
<feature type="compositionally biased region" description="Acidic residues" evidence="1">
    <location>
        <begin position="178"/>
        <end position="193"/>
    </location>
</feature>
<feature type="compositionally biased region" description="Basic and acidic residues" evidence="1">
    <location>
        <begin position="288"/>
        <end position="305"/>
    </location>
</feature>
<dbReference type="OrthoDB" id="205583at2157"/>
<dbReference type="AlphaFoldDB" id="A0A5P9P4B6"/>
<organism evidence="2 3">
    <name type="scientific">Natronorubrum aibiense</name>
    <dbReference type="NCBI Taxonomy" id="348826"/>
    <lineage>
        <taxon>Archaea</taxon>
        <taxon>Methanobacteriati</taxon>
        <taxon>Methanobacteriota</taxon>
        <taxon>Stenosarchaea group</taxon>
        <taxon>Halobacteria</taxon>
        <taxon>Halobacteriales</taxon>
        <taxon>Natrialbaceae</taxon>
        <taxon>Natronorubrum</taxon>
    </lineage>
</organism>
<proteinExistence type="predicted"/>
<feature type="region of interest" description="Disordered" evidence="1">
    <location>
        <begin position="100"/>
        <end position="305"/>
    </location>
</feature>
<feature type="compositionally biased region" description="Polar residues" evidence="1">
    <location>
        <begin position="18"/>
        <end position="28"/>
    </location>
</feature>
<gene>
    <name evidence="2" type="ORF">GCU68_10875</name>
</gene>
<evidence type="ECO:0000313" key="3">
    <source>
        <dbReference type="Proteomes" id="UP000326170"/>
    </source>
</evidence>
<dbReference type="Proteomes" id="UP000326170">
    <property type="component" value="Chromosome"/>
</dbReference>
<evidence type="ECO:0000256" key="1">
    <source>
        <dbReference type="SAM" id="MobiDB-lite"/>
    </source>
</evidence>
<feature type="compositionally biased region" description="Acidic residues" evidence="1">
    <location>
        <begin position="235"/>
        <end position="259"/>
    </location>
</feature>
<name>A0A5P9P4B6_9EURY</name>
<feature type="compositionally biased region" description="Acidic residues" evidence="1">
    <location>
        <begin position="122"/>
        <end position="152"/>
    </location>
</feature>